<dbReference type="InterPro" id="IPR045070">
    <property type="entry name" value="MATE_MepA-like"/>
</dbReference>
<keyword evidence="8 10" id="KW-0472">Membrane</keyword>
<keyword evidence="9" id="KW-0046">Antibiotic resistance</keyword>
<evidence type="ECO:0000256" key="10">
    <source>
        <dbReference type="SAM" id="Phobius"/>
    </source>
</evidence>
<organism evidence="11 13">
    <name type="scientific">Treponema socranskii subsp. socranskii VPI DR56BR1116 = ATCC 35536</name>
    <dbReference type="NCBI Taxonomy" id="1125725"/>
    <lineage>
        <taxon>Bacteria</taxon>
        <taxon>Pseudomonadati</taxon>
        <taxon>Spirochaetota</taxon>
        <taxon>Spirochaetia</taxon>
        <taxon>Spirochaetales</taxon>
        <taxon>Treponemataceae</taxon>
        <taxon>Treponema</taxon>
    </lineage>
</organism>
<evidence type="ECO:0000313" key="12">
    <source>
        <dbReference type="EMBL" id="ERK00819.1"/>
    </source>
</evidence>
<evidence type="ECO:0000256" key="5">
    <source>
        <dbReference type="ARBA" id="ARBA00022475"/>
    </source>
</evidence>
<dbReference type="EMBL" id="AUZJ01000016">
    <property type="protein sequence ID" value="ERF61178.1"/>
    <property type="molecule type" value="Genomic_DNA"/>
</dbReference>
<dbReference type="STRING" id="1125725.HMPREF1325_0588"/>
<gene>
    <name evidence="12" type="ORF">HMPREF0860_1162</name>
    <name evidence="11" type="ORF">HMPREF1325_0588</name>
</gene>
<name>U2MNF6_TRESO</name>
<evidence type="ECO:0000256" key="6">
    <source>
        <dbReference type="ARBA" id="ARBA00022692"/>
    </source>
</evidence>
<dbReference type="InterPro" id="IPR048279">
    <property type="entry name" value="MdtK-like"/>
</dbReference>
<sequence length="473" mass="50954">MFTYTDILLALCIFRKRIILIFMNIDRNRYYEKMTATPASRLVLSLGFPTTVSMLVTNIYNVADTFFVGLVGTSASAAVGVVFGLQAIFQAVGFMHGHGAGSNIARHLGKKEVDEASVYASTSFFLALAAGLLFIALGFLCIDPLCRLFGSTDTILPYAREYAFWIFLAAPAMTVGCVTNNILRYEGRAALAMVGLVSGGLINIFLDWLMVCVFHRGVSGAGFATMISQYIAVVILISMFLIGKTQSRLSIKAFSKTSREICFDIWRVGSPSLTRQGLHSISAMVLNNCAAVWGDAAVAAMAIVGKLSNFLFCVAVGIGQGFQPVSAFNYGAGKYSRVRTAFFTAAVMGTVFLSAFALAAFIFAPELVRAMRNDEEVVSIGAFALRAACASLPFVPLSIIGEMLFQSTGFAGKALLISSLRSGVLFVPIVIVCSVTMELFGLEISQSTANVLACFLSLPVIVRFLKRLPEDEE</sequence>
<evidence type="ECO:0000256" key="7">
    <source>
        <dbReference type="ARBA" id="ARBA00022989"/>
    </source>
</evidence>
<evidence type="ECO:0000256" key="9">
    <source>
        <dbReference type="ARBA" id="ARBA00023251"/>
    </source>
</evidence>
<protein>
    <recommendedName>
        <fullName evidence="3">Multidrug export protein MepA</fullName>
    </recommendedName>
</protein>
<feature type="transmembrane region" description="Helical" evidence="10">
    <location>
        <begin position="66"/>
        <end position="95"/>
    </location>
</feature>
<evidence type="ECO:0000256" key="1">
    <source>
        <dbReference type="ARBA" id="ARBA00004651"/>
    </source>
</evidence>
<evidence type="ECO:0000313" key="14">
    <source>
        <dbReference type="Proteomes" id="UP000016646"/>
    </source>
</evidence>
<keyword evidence="7 10" id="KW-1133">Transmembrane helix</keyword>
<feature type="transmembrane region" description="Helical" evidence="10">
    <location>
        <begin position="223"/>
        <end position="242"/>
    </location>
</feature>
<comment type="caution">
    <text evidence="11">The sequence shown here is derived from an EMBL/GenBank/DDBJ whole genome shotgun (WGS) entry which is preliminary data.</text>
</comment>
<dbReference type="PIRSF" id="PIRSF006603">
    <property type="entry name" value="DinF"/>
    <property type="match status" value="1"/>
</dbReference>
<reference evidence="13 14" key="1">
    <citation type="submission" date="2013-08" db="EMBL/GenBank/DDBJ databases">
        <authorList>
            <person name="Durkin A.S."/>
            <person name="Haft D.R."/>
            <person name="McCorrison J."/>
            <person name="Torralba M."/>
            <person name="Gillis M."/>
            <person name="Haft D.H."/>
            <person name="Methe B."/>
            <person name="Sutton G."/>
            <person name="Nelson K.E."/>
        </authorList>
    </citation>
    <scope>NUCLEOTIDE SEQUENCE [LARGE SCALE GENOMIC DNA]</scope>
    <source>
        <strain evidence="12 14">ATCC 35536</strain>
        <strain evidence="11 13">VPI DR56BR1116</strain>
    </source>
</reference>
<feature type="transmembrane region" description="Helical" evidence="10">
    <location>
        <begin position="42"/>
        <end position="60"/>
    </location>
</feature>
<evidence type="ECO:0000313" key="13">
    <source>
        <dbReference type="Proteomes" id="UP000016412"/>
    </source>
</evidence>
<dbReference type="PANTHER" id="PTHR43823">
    <property type="entry name" value="SPORULATION PROTEIN YKVU"/>
    <property type="match status" value="1"/>
</dbReference>
<dbReference type="Pfam" id="PF01554">
    <property type="entry name" value="MatE"/>
    <property type="match status" value="2"/>
</dbReference>
<dbReference type="Proteomes" id="UP000016646">
    <property type="component" value="Unassembled WGS sequence"/>
</dbReference>
<evidence type="ECO:0000256" key="2">
    <source>
        <dbReference type="ARBA" id="ARBA00008417"/>
    </source>
</evidence>
<feature type="transmembrane region" description="Helical" evidence="10">
    <location>
        <begin position="342"/>
        <end position="363"/>
    </location>
</feature>
<dbReference type="GO" id="GO:0015297">
    <property type="term" value="F:antiporter activity"/>
    <property type="evidence" value="ECO:0007669"/>
    <property type="project" value="InterPro"/>
</dbReference>
<dbReference type="Proteomes" id="UP000016412">
    <property type="component" value="Unassembled WGS sequence"/>
</dbReference>
<dbReference type="eggNOG" id="COG0534">
    <property type="taxonomic scope" value="Bacteria"/>
</dbReference>
<proteinExistence type="inferred from homology"/>
<evidence type="ECO:0000256" key="3">
    <source>
        <dbReference type="ARBA" id="ARBA00022106"/>
    </source>
</evidence>
<evidence type="ECO:0000256" key="8">
    <source>
        <dbReference type="ARBA" id="ARBA00023136"/>
    </source>
</evidence>
<comment type="similarity">
    <text evidence="2">Belongs to the multi antimicrobial extrusion (MATE) (TC 2.A.66.1) family. MepA subfamily.</text>
</comment>
<evidence type="ECO:0000313" key="11">
    <source>
        <dbReference type="EMBL" id="ERF61178.1"/>
    </source>
</evidence>
<dbReference type="InterPro" id="IPR051327">
    <property type="entry name" value="MATE_MepA_subfamily"/>
</dbReference>
<dbReference type="PANTHER" id="PTHR43823:SF3">
    <property type="entry name" value="MULTIDRUG EXPORT PROTEIN MEPA"/>
    <property type="match status" value="1"/>
</dbReference>
<dbReference type="NCBIfam" id="TIGR00797">
    <property type="entry name" value="matE"/>
    <property type="match status" value="1"/>
</dbReference>
<feature type="transmembrane region" description="Helical" evidence="10">
    <location>
        <begin position="424"/>
        <end position="442"/>
    </location>
</feature>
<evidence type="ECO:0000256" key="4">
    <source>
        <dbReference type="ARBA" id="ARBA00022448"/>
    </source>
</evidence>
<dbReference type="EMBL" id="AVQI01000064">
    <property type="protein sequence ID" value="ERK00819.1"/>
    <property type="molecule type" value="Genomic_DNA"/>
</dbReference>
<feature type="transmembrane region" description="Helical" evidence="10">
    <location>
        <begin position="162"/>
        <end position="183"/>
    </location>
</feature>
<dbReference type="GO" id="GO:0046677">
    <property type="term" value="P:response to antibiotic"/>
    <property type="evidence" value="ECO:0007669"/>
    <property type="project" value="UniProtKB-KW"/>
</dbReference>
<dbReference type="GO" id="GO:0042910">
    <property type="term" value="F:xenobiotic transmembrane transporter activity"/>
    <property type="evidence" value="ECO:0007669"/>
    <property type="project" value="InterPro"/>
</dbReference>
<accession>U2MNF6</accession>
<feature type="transmembrane region" description="Helical" evidence="10">
    <location>
        <begin position="383"/>
        <end position="404"/>
    </location>
</feature>
<dbReference type="InterPro" id="IPR002528">
    <property type="entry name" value="MATE_fam"/>
</dbReference>
<keyword evidence="5" id="KW-1003">Cell membrane</keyword>
<keyword evidence="6 10" id="KW-0812">Transmembrane</keyword>
<keyword evidence="4" id="KW-0813">Transport</keyword>
<dbReference type="CDD" id="cd13143">
    <property type="entry name" value="MATE_MepA_like"/>
    <property type="match status" value="1"/>
</dbReference>
<keyword evidence="14" id="KW-1185">Reference proteome</keyword>
<dbReference type="GO" id="GO:0005886">
    <property type="term" value="C:plasma membrane"/>
    <property type="evidence" value="ECO:0007669"/>
    <property type="project" value="UniProtKB-SubCell"/>
</dbReference>
<feature type="transmembrane region" description="Helical" evidence="10">
    <location>
        <begin position="116"/>
        <end position="142"/>
    </location>
</feature>
<dbReference type="PATRIC" id="fig|1125725.3.peg.837"/>
<dbReference type="AlphaFoldDB" id="U2MNF6"/>
<comment type="subcellular location">
    <subcellularLocation>
        <location evidence="1">Cell membrane</location>
        <topology evidence="1">Multi-pass membrane protein</topology>
    </subcellularLocation>
</comment>
<feature type="transmembrane region" description="Helical" evidence="10">
    <location>
        <begin position="190"/>
        <end position="211"/>
    </location>
</feature>